<accession>A0ABY5KVM6</accession>
<evidence type="ECO:0000313" key="2">
    <source>
        <dbReference type="Proteomes" id="UP001316384"/>
    </source>
</evidence>
<sequence length="419" mass="46749">MATQLDLTGYSNDKTVMAQRFRRGAHWVYTIALPLHLVPSHLPVPDPDNKLPGNRRVERRRAQKFGDYWRTKDQRVAPPLLLDTTYPLSDPGNFDVKFEVAGVEVGILKLPHNMAAEVDILDGQHRTLGWTLALQDIADELKRARTSLLGSKNAEDEVGIQTWQKKVDQLTAEQKRFSTEYATLEILEGVTEDDHKQLFTDIAVNAKGITKSITTSFDRRNKLNRVAMDVAESIDLLDGRVDYEKDRVTGKNENLISAINLADIVRHVAVGIDGRMTTGRESRMKDSAIAEMTELFFQALEASFDEIERLAKDEIDPTELRSTSLLGSITILRVLAGAYHVLAVDITDDSYPHVTQAGDQRARKLFASLNGHMGFPIETGWFETGYFADADAKAPSSRAQDLKGLANEIAKWADDGAPF</sequence>
<dbReference type="EMBL" id="CP101987">
    <property type="protein sequence ID" value="UUI72383.1"/>
    <property type="molecule type" value="Genomic_DNA"/>
</dbReference>
<reference evidence="1 2" key="1">
    <citation type="submission" date="2022-07" db="EMBL/GenBank/DDBJ databases">
        <title>Novel species in genus cellulomonas.</title>
        <authorList>
            <person name="Ye L."/>
        </authorList>
    </citation>
    <scope>NUCLEOTIDE SEQUENCE [LARGE SCALE GENOMIC DNA]</scope>
    <source>
        <strain evidence="2">zg-B89</strain>
    </source>
</reference>
<proteinExistence type="predicted"/>
<evidence type="ECO:0000313" key="1">
    <source>
        <dbReference type="EMBL" id="UUI72383.1"/>
    </source>
</evidence>
<dbReference type="Pfam" id="PF14072">
    <property type="entry name" value="DndB"/>
    <property type="match status" value="1"/>
</dbReference>
<name>A0ABY5KVM6_9CELL</name>
<dbReference type="InterPro" id="IPR017601">
    <property type="entry name" value="DGQHR-contain_dom"/>
</dbReference>
<dbReference type="RefSeq" id="WP_227577944.1">
    <property type="nucleotide sequence ID" value="NZ_CP101987.1"/>
</dbReference>
<dbReference type="InterPro" id="IPR017642">
    <property type="entry name" value="DNA_S_mod_DndB"/>
</dbReference>
<organism evidence="1 2">
    <name type="scientific">Cellulomonas xiejunii</name>
    <dbReference type="NCBI Taxonomy" id="2968083"/>
    <lineage>
        <taxon>Bacteria</taxon>
        <taxon>Bacillati</taxon>
        <taxon>Actinomycetota</taxon>
        <taxon>Actinomycetes</taxon>
        <taxon>Micrococcales</taxon>
        <taxon>Cellulomonadaceae</taxon>
        <taxon>Cellulomonas</taxon>
    </lineage>
</organism>
<gene>
    <name evidence="1" type="ORF">NP048_02625</name>
</gene>
<dbReference type="CDD" id="cd16414">
    <property type="entry name" value="dndB_like"/>
    <property type="match status" value="1"/>
</dbReference>
<dbReference type="NCBIfam" id="TIGR03187">
    <property type="entry name" value="DGQHR"/>
    <property type="match status" value="1"/>
</dbReference>
<dbReference type="Proteomes" id="UP001316384">
    <property type="component" value="Chromosome"/>
</dbReference>
<keyword evidence="2" id="KW-1185">Reference proteome</keyword>
<protein>
    <submittedName>
        <fullName evidence="1">DGQHR domain-containing protein</fullName>
    </submittedName>
</protein>